<reference evidence="2" key="1">
    <citation type="submission" date="2020-03" db="EMBL/GenBank/DDBJ databases">
        <title>The deep terrestrial virosphere.</title>
        <authorList>
            <person name="Holmfeldt K."/>
            <person name="Nilsson E."/>
            <person name="Simone D."/>
            <person name="Lopez-Fernandez M."/>
            <person name="Wu X."/>
            <person name="de Brujin I."/>
            <person name="Lundin D."/>
            <person name="Andersson A."/>
            <person name="Bertilsson S."/>
            <person name="Dopson M."/>
        </authorList>
    </citation>
    <scope>NUCLEOTIDE SEQUENCE</scope>
    <source>
        <strain evidence="2">MM415A00769</strain>
        <strain evidence="1">MM415B01827</strain>
    </source>
</reference>
<organism evidence="2">
    <name type="scientific">viral metagenome</name>
    <dbReference type="NCBI Taxonomy" id="1070528"/>
    <lineage>
        <taxon>unclassified sequences</taxon>
        <taxon>metagenomes</taxon>
        <taxon>organismal metagenomes</taxon>
    </lineage>
</organism>
<sequence length="210" mass="22012">MARPTNTTGYPGKSIYRTPLTTAGQQEIVSTGATLDLYGRLIAEQGSSMTMGGNINFTTDAKITANGRMLRSVVEHTSFVAALPSTISQGFGVKIIRSTDDHSFFIPAPSKTGVELKLVLVTSTKGAGVNNAVTKFIVTTKAGKGRFGTSGRSISFTTCANWKRGLTVDLIGTTGVFGAKKSWIVTNVWPYSSGAPAGLTGQYTLSSSTA</sequence>
<name>A0A6M3KE35_9ZZZZ</name>
<accession>A0A6M3KE35</accession>
<protein>
    <submittedName>
        <fullName evidence="2">Uncharacterized protein</fullName>
    </submittedName>
</protein>
<dbReference type="EMBL" id="MT141226">
    <property type="protein sequence ID" value="QJA56560.1"/>
    <property type="molecule type" value="Genomic_DNA"/>
</dbReference>
<dbReference type="EMBL" id="MT142409">
    <property type="protein sequence ID" value="QJA80159.1"/>
    <property type="molecule type" value="Genomic_DNA"/>
</dbReference>
<evidence type="ECO:0000313" key="1">
    <source>
        <dbReference type="EMBL" id="QJA56560.1"/>
    </source>
</evidence>
<gene>
    <name evidence="2" type="ORF">MM415A00769_0009</name>
    <name evidence="1" type="ORF">MM415B01827_0011</name>
</gene>
<proteinExistence type="predicted"/>
<evidence type="ECO:0000313" key="2">
    <source>
        <dbReference type="EMBL" id="QJA80159.1"/>
    </source>
</evidence>
<dbReference type="AlphaFoldDB" id="A0A6M3KE35"/>